<accession>A0AAW2H1K0</accession>
<comment type="caution">
    <text evidence="1">The sequence shown here is derived from an EMBL/GenBank/DDBJ whole genome shotgun (WGS) entry which is preliminary data.</text>
</comment>
<proteinExistence type="predicted"/>
<evidence type="ECO:0000313" key="1">
    <source>
        <dbReference type="EMBL" id="KAL0133231.1"/>
    </source>
</evidence>
<sequence length="98" mass="11264">MINCVRITRSIAFARLHTSHRSTAITSLTKLLDSWPHANPEKILSFIFPAGLDVAKKLLICAFHVQSHRYMCDGIVRLKVLSKLSMMRQIHKRYFNGL</sequence>
<dbReference type="Proteomes" id="UP001430953">
    <property type="component" value="Unassembled WGS sequence"/>
</dbReference>
<name>A0AAW2H1K0_9HYME</name>
<dbReference type="EMBL" id="JADYXP020000001">
    <property type="protein sequence ID" value="KAL0133231.1"/>
    <property type="molecule type" value="Genomic_DNA"/>
</dbReference>
<reference evidence="1 2" key="1">
    <citation type="submission" date="2023-03" db="EMBL/GenBank/DDBJ databases">
        <title>High recombination rates correlate with genetic variation in Cardiocondyla obscurior ants.</title>
        <authorList>
            <person name="Errbii M."/>
        </authorList>
    </citation>
    <scope>NUCLEOTIDE SEQUENCE [LARGE SCALE GENOMIC DNA]</scope>
    <source>
        <strain evidence="1">Alpha-2009</strain>
        <tissue evidence="1">Whole body</tissue>
    </source>
</reference>
<protein>
    <submittedName>
        <fullName evidence="1">Uncharacterized protein</fullName>
    </submittedName>
</protein>
<evidence type="ECO:0000313" key="2">
    <source>
        <dbReference type="Proteomes" id="UP001430953"/>
    </source>
</evidence>
<dbReference type="AlphaFoldDB" id="A0AAW2H1K0"/>
<keyword evidence="2" id="KW-1185">Reference proteome</keyword>
<organism evidence="1 2">
    <name type="scientific">Cardiocondyla obscurior</name>
    <dbReference type="NCBI Taxonomy" id="286306"/>
    <lineage>
        <taxon>Eukaryota</taxon>
        <taxon>Metazoa</taxon>
        <taxon>Ecdysozoa</taxon>
        <taxon>Arthropoda</taxon>
        <taxon>Hexapoda</taxon>
        <taxon>Insecta</taxon>
        <taxon>Pterygota</taxon>
        <taxon>Neoptera</taxon>
        <taxon>Endopterygota</taxon>
        <taxon>Hymenoptera</taxon>
        <taxon>Apocrita</taxon>
        <taxon>Aculeata</taxon>
        <taxon>Formicoidea</taxon>
        <taxon>Formicidae</taxon>
        <taxon>Myrmicinae</taxon>
        <taxon>Cardiocondyla</taxon>
    </lineage>
</organism>
<gene>
    <name evidence="1" type="ORF">PUN28_000773</name>
</gene>